<feature type="non-terminal residue" evidence="1">
    <location>
        <position position="1"/>
    </location>
</feature>
<dbReference type="EMBL" id="LAZR01050036">
    <property type="protein sequence ID" value="KKK88259.1"/>
    <property type="molecule type" value="Genomic_DNA"/>
</dbReference>
<evidence type="ECO:0000313" key="1">
    <source>
        <dbReference type="EMBL" id="KKK88259.1"/>
    </source>
</evidence>
<dbReference type="InterPro" id="IPR054221">
    <property type="entry name" value="DUF6941"/>
</dbReference>
<dbReference type="AlphaFoldDB" id="A0A0F9BC87"/>
<comment type="caution">
    <text evidence="1">The sequence shown here is derived from an EMBL/GenBank/DDBJ whole genome shotgun (WGS) entry which is preliminary data.</text>
</comment>
<reference evidence="1" key="1">
    <citation type="journal article" date="2015" name="Nature">
        <title>Complex archaea that bridge the gap between prokaryotes and eukaryotes.</title>
        <authorList>
            <person name="Spang A."/>
            <person name="Saw J.H."/>
            <person name="Jorgensen S.L."/>
            <person name="Zaremba-Niedzwiedzka K."/>
            <person name="Martijn J."/>
            <person name="Lind A.E."/>
            <person name="van Eijk R."/>
            <person name="Schleper C."/>
            <person name="Guy L."/>
            <person name="Ettema T.J."/>
        </authorList>
    </citation>
    <scope>NUCLEOTIDE SEQUENCE</scope>
</reference>
<protein>
    <submittedName>
        <fullName evidence="1">Uncharacterized protein</fullName>
    </submittedName>
</protein>
<accession>A0A0F9BC87</accession>
<name>A0A0F9BC87_9ZZZZ</name>
<organism evidence="1">
    <name type="scientific">marine sediment metagenome</name>
    <dbReference type="NCBI Taxonomy" id="412755"/>
    <lineage>
        <taxon>unclassified sequences</taxon>
        <taxon>metagenomes</taxon>
        <taxon>ecological metagenomes</taxon>
    </lineage>
</organism>
<sequence>INVTELPYVHHSLCVYVKLAQVRGKHSFRLELVDLQDGTVNAKIETPEALIKDTQKTTSEFVYTLSNLSFKHAGNYEFRLFMDQTLLSKKDFKVRRKARRK</sequence>
<gene>
    <name evidence="1" type="ORF">LCGC14_2744950</name>
</gene>
<proteinExistence type="predicted"/>
<dbReference type="Pfam" id="PF22091">
    <property type="entry name" value="DUF6941"/>
    <property type="match status" value="1"/>
</dbReference>